<name>A0A1M4MZD1_9RHOB</name>
<feature type="signal peptide" evidence="1">
    <location>
        <begin position="1"/>
        <end position="22"/>
    </location>
</feature>
<dbReference type="PANTHER" id="PTHR37691:SF1">
    <property type="entry name" value="BLR3518 PROTEIN"/>
    <property type="match status" value="1"/>
</dbReference>
<dbReference type="AlphaFoldDB" id="A0A1M4MZD1"/>
<keyword evidence="1" id="KW-0732">Signal</keyword>
<protein>
    <submittedName>
        <fullName evidence="2">Putative secreted protein</fullName>
    </submittedName>
</protein>
<keyword evidence="3" id="KW-1185">Reference proteome</keyword>
<accession>A0A1M4MZD1</accession>
<dbReference type="InterPro" id="IPR003787">
    <property type="entry name" value="Sulphur_relay_DsrE/F-like"/>
</dbReference>
<proteinExistence type="predicted"/>
<dbReference type="RefSeq" id="WP_072705794.1">
    <property type="nucleotide sequence ID" value="NZ_FMJB01000044.1"/>
</dbReference>
<dbReference type="SUPFAM" id="SSF75169">
    <property type="entry name" value="DsrEFH-like"/>
    <property type="match status" value="1"/>
</dbReference>
<dbReference type="Pfam" id="PF02635">
    <property type="entry name" value="DsrE"/>
    <property type="match status" value="1"/>
</dbReference>
<reference evidence="3" key="1">
    <citation type="submission" date="2016-09" db="EMBL/GenBank/DDBJ databases">
        <authorList>
            <person name="Wibberg D."/>
        </authorList>
    </citation>
    <scope>NUCLEOTIDE SEQUENCE [LARGE SCALE GENOMIC DNA]</scope>
</reference>
<organism evidence="2 3">
    <name type="scientific">Donghicola eburneus</name>
    <dbReference type="NCBI Taxonomy" id="393278"/>
    <lineage>
        <taxon>Bacteria</taxon>
        <taxon>Pseudomonadati</taxon>
        <taxon>Pseudomonadota</taxon>
        <taxon>Alphaproteobacteria</taxon>
        <taxon>Rhodobacterales</taxon>
        <taxon>Roseobacteraceae</taxon>
        <taxon>Donghicola</taxon>
    </lineage>
</organism>
<evidence type="ECO:0000313" key="2">
    <source>
        <dbReference type="EMBL" id="SCM67147.1"/>
    </source>
</evidence>
<evidence type="ECO:0000313" key="3">
    <source>
        <dbReference type="Proteomes" id="UP000184085"/>
    </source>
</evidence>
<dbReference type="Proteomes" id="UP000184085">
    <property type="component" value="Unassembled WGS sequence"/>
</dbReference>
<dbReference type="EMBL" id="FMJB01000044">
    <property type="protein sequence ID" value="SCM67147.1"/>
    <property type="molecule type" value="Genomic_DNA"/>
</dbReference>
<sequence length="141" mass="15094">MTRLLCALAITCMALWGQLAEAGEKMKVVYHVADAEKVGFALGNMANHIKGAGGPENVEIVLVVHGPALKAFHDGVDANPKVLERLTALQGNGVTFEACGNTMNAQSVSLDDLMPNFTRRDEGGVVRIADLQSQGYIYIRP</sequence>
<feature type="chain" id="PRO_5009906640" evidence="1">
    <location>
        <begin position="23"/>
        <end position="141"/>
    </location>
</feature>
<dbReference type="PANTHER" id="PTHR37691">
    <property type="entry name" value="BLR3518 PROTEIN"/>
    <property type="match status" value="1"/>
</dbReference>
<gene>
    <name evidence="2" type="ORF">KARMA_1335</name>
</gene>
<dbReference type="InterPro" id="IPR027396">
    <property type="entry name" value="DsrEFH-like"/>
</dbReference>
<evidence type="ECO:0000256" key="1">
    <source>
        <dbReference type="SAM" id="SignalP"/>
    </source>
</evidence>
<dbReference type="Gene3D" id="3.40.1260.10">
    <property type="entry name" value="DsrEFH-like"/>
    <property type="match status" value="1"/>
</dbReference>